<protein>
    <submittedName>
        <fullName evidence="2">Uncharacterized protein</fullName>
    </submittedName>
</protein>
<evidence type="ECO:0000256" key="1">
    <source>
        <dbReference type="SAM" id="MobiDB-lite"/>
    </source>
</evidence>
<proteinExistence type="predicted"/>
<feature type="region of interest" description="Disordered" evidence="1">
    <location>
        <begin position="407"/>
        <end position="430"/>
    </location>
</feature>
<dbReference type="OrthoDB" id="795069at2"/>
<feature type="region of interest" description="Disordered" evidence="1">
    <location>
        <begin position="173"/>
        <end position="197"/>
    </location>
</feature>
<organism evidence="2 3">
    <name type="scientific">Sediminitomix flava</name>
    <dbReference type="NCBI Taxonomy" id="379075"/>
    <lineage>
        <taxon>Bacteria</taxon>
        <taxon>Pseudomonadati</taxon>
        <taxon>Bacteroidota</taxon>
        <taxon>Cytophagia</taxon>
        <taxon>Cytophagales</taxon>
        <taxon>Flammeovirgaceae</taxon>
        <taxon>Sediminitomix</taxon>
    </lineage>
</organism>
<reference evidence="2 3" key="1">
    <citation type="submission" date="2018-03" db="EMBL/GenBank/DDBJ databases">
        <title>Genomic Encyclopedia of Archaeal and Bacterial Type Strains, Phase II (KMG-II): from individual species to whole genera.</title>
        <authorList>
            <person name="Goeker M."/>
        </authorList>
    </citation>
    <scope>NUCLEOTIDE SEQUENCE [LARGE SCALE GENOMIC DNA]</scope>
    <source>
        <strain evidence="2 3">DSM 28229</strain>
    </source>
</reference>
<evidence type="ECO:0000313" key="2">
    <source>
        <dbReference type="EMBL" id="PWJ41087.1"/>
    </source>
</evidence>
<keyword evidence="3" id="KW-1185">Reference proteome</keyword>
<feature type="compositionally biased region" description="Basic and acidic residues" evidence="1">
    <location>
        <begin position="187"/>
        <end position="197"/>
    </location>
</feature>
<dbReference type="Proteomes" id="UP000245535">
    <property type="component" value="Unassembled WGS sequence"/>
</dbReference>
<dbReference type="AlphaFoldDB" id="A0A315Z898"/>
<sequence>MVDGVTLKFKDGGEIANYWRSCLRLPFNVITNWNTGEIYPYMWGEYKGLRLGIFEHSDGVFKYVIRGSLHVFWNNGGANDTLYTFQDFLKTLDKLEKELCVNAQSVRVHSVEFGLNVSTSLDASFVLTGLKSWGKDLFSLEKEDAEKKTIKAIKKDDYEVKIYDKGGCVANQQNQRLNNKKQRKQDKRNNKDKTRETRDYNKKLLRVEIRYKKMKKLNSVLKGTGLKVVTLADLTRIEVFQLVSSELLKVWSDAIYFNSLDEYARDSMTSQQLERFKYLLITETWNLGNAETEKEKAQIRSLRQNKKNTWWAMLLKFGGHNTQAEIRANMIGVLDQILGQKTAFEPHVLDQILDKQKTPVENEKLVRFTTLKIRGEKLYLENSIKEDSEVKTIGGGALKKSGTFYPRKADPKKHKCSQCGGDMSHKKPNAKYCSKRCSNKQSHENRKRRMKEAKTKEIPILENLLKKMERGRLNLLITYTHNRKRYSDLLEQKEIKASSDWIKRIKEVQVLKGGGRSKRVLTGTRAKKLIREITKRNN</sequence>
<gene>
    <name evidence="2" type="ORF">BC781_104362</name>
</gene>
<dbReference type="RefSeq" id="WP_146201719.1">
    <property type="nucleotide sequence ID" value="NZ_QGDO01000004.1"/>
</dbReference>
<dbReference type="EMBL" id="QGDO01000004">
    <property type="protein sequence ID" value="PWJ41087.1"/>
    <property type="molecule type" value="Genomic_DNA"/>
</dbReference>
<evidence type="ECO:0000313" key="3">
    <source>
        <dbReference type="Proteomes" id="UP000245535"/>
    </source>
</evidence>
<accession>A0A315Z898</accession>
<name>A0A315Z898_SEDFL</name>
<comment type="caution">
    <text evidence="2">The sequence shown here is derived from an EMBL/GenBank/DDBJ whole genome shotgun (WGS) entry which is preliminary data.</text>
</comment>